<reference evidence="3" key="1">
    <citation type="submission" date="2024-04" db="EMBL/GenBank/DDBJ databases">
        <title>Salinicola lusitanus LLJ914,a marine bacterium isolated from the Okinawa Trough.</title>
        <authorList>
            <person name="Li J."/>
        </authorList>
    </citation>
    <scope>NUCLEOTIDE SEQUENCE [LARGE SCALE GENOMIC DNA]</scope>
</reference>
<evidence type="ECO:0000313" key="2">
    <source>
        <dbReference type="EMBL" id="KAK7938353.1"/>
    </source>
</evidence>
<proteinExistence type="predicted"/>
<protein>
    <submittedName>
        <fullName evidence="2">Uncharacterized protein</fullName>
    </submittedName>
</protein>
<accession>A0AAW0PSP7</accession>
<dbReference type="EMBL" id="JBBPFD010000002">
    <property type="protein sequence ID" value="KAK7938353.1"/>
    <property type="molecule type" value="Genomic_DNA"/>
</dbReference>
<comment type="caution">
    <text evidence="2">The sequence shown here is derived from an EMBL/GenBank/DDBJ whole genome shotgun (WGS) entry which is preliminary data.</text>
</comment>
<keyword evidence="3" id="KW-1185">Reference proteome</keyword>
<organism evidence="2 3">
    <name type="scientific">Mugilogobius chulae</name>
    <name type="common">yellowstripe goby</name>
    <dbReference type="NCBI Taxonomy" id="88201"/>
    <lineage>
        <taxon>Eukaryota</taxon>
        <taxon>Metazoa</taxon>
        <taxon>Chordata</taxon>
        <taxon>Craniata</taxon>
        <taxon>Vertebrata</taxon>
        <taxon>Euteleostomi</taxon>
        <taxon>Actinopterygii</taxon>
        <taxon>Neopterygii</taxon>
        <taxon>Teleostei</taxon>
        <taxon>Neoteleostei</taxon>
        <taxon>Acanthomorphata</taxon>
        <taxon>Gobiaria</taxon>
        <taxon>Gobiiformes</taxon>
        <taxon>Gobioidei</taxon>
        <taxon>Gobiidae</taxon>
        <taxon>Gobionellinae</taxon>
        <taxon>Mugilogobius</taxon>
    </lineage>
</organism>
<feature type="region of interest" description="Disordered" evidence="1">
    <location>
        <begin position="109"/>
        <end position="131"/>
    </location>
</feature>
<sequence>MWHRSGPDVFPMLSVGDPRRRTCLYASQKPTSARTVTAAQPGYNLSRLFCDKPHGKTHTYTVRLALHYNEDEDGGWRTCSGTEQDKLLSDARLGPSSVLSRCARSRLQLQQQQQRRVPRRTSTARSPGSPRAHAHWLVALREVLTPPCAWLT</sequence>
<name>A0AAW0PSP7_9GOBI</name>
<dbReference type="AlphaFoldDB" id="A0AAW0PSP7"/>
<dbReference type="Proteomes" id="UP001460270">
    <property type="component" value="Unassembled WGS sequence"/>
</dbReference>
<evidence type="ECO:0000256" key="1">
    <source>
        <dbReference type="SAM" id="MobiDB-lite"/>
    </source>
</evidence>
<evidence type="ECO:0000313" key="3">
    <source>
        <dbReference type="Proteomes" id="UP001460270"/>
    </source>
</evidence>
<gene>
    <name evidence="2" type="ORF">WMY93_001679</name>
</gene>